<dbReference type="Gene3D" id="3.80.10.10">
    <property type="entry name" value="Ribonuclease Inhibitor"/>
    <property type="match status" value="1"/>
</dbReference>
<dbReference type="EMBL" id="KV426023">
    <property type="protein sequence ID" value="KZV91652.1"/>
    <property type="molecule type" value="Genomic_DNA"/>
</dbReference>
<dbReference type="InParanoid" id="A0A165H9S0"/>
<protein>
    <recommendedName>
        <fullName evidence="3">F-box domain-containing protein</fullName>
    </recommendedName>
</protein>
<evidence type="ECO:0000313" key="1">
    <source>
        <dbReference type="EMBL" id="KZV91652.1"/>
    </source>
</evidence>
<sequence>MSTALDSLLSLTNTAVDVSRRLPGSRRPRAIATAFSACLDSALRQRALERNAMNPFLNLPDAILARIFTDRAQPDISRICQRLKRLAHDVMEFYRIIVASPGGWMTTSEALRLLECVAMTRLDLPVQYLSIRLDDSMSRAWFEGLCHVLEAILDRVQDLSIKFPADFARYAVPLTHALKGPAPTLTNLSITQALPSRRSQASLDPSQTLTAWTFEHMLVDGAPQLAHFAVVGIDISLFQAPHQKLSNLRTLVVRSIASLNGAKDVDDLLAFLPNLEELSVSLSVRSETSLAPCAFTTVHRKLRYFRVNRPRCTAFNLLTLCAVLGCVHVLAIDSCSLVGPRPCGDIYNVLPIISSGSLGSGLCEWVAHRSLDEQSIRILCSTGFVELGWSSSLQDILDAPNLSHLTNLSFHEFFWPHRSQMHLPALPNLSRLRIMLASCRDYHDTLFEPIPHDPPLSILSSCTLQWDLPALRTMHLSHFSSSRCDKKHRPHCTCRPTMSLALSDLCSFSRAPLRWSASNCTALRLSGFDIVDVDAAKYLCALYTMFQEITITDKCEPESCDVDSGVWKGTSLSIFEDPLVIGS</sequence>
<name>A0A165H9S0_EXIGL</name>
<keyword evidence="2" id="KW-1185">Reference proteome</keyword>
<proteinExistence type="predicted"/>
<dbReference type="Proteomes" id="UP000077266">
    <property type="component" value="Unassembled WGS sequence"/>
</dbReference>
<evidence type="ECO:0000313" key="2">
    <source>
        <dbReference type="Proteomes" id="UP000077266"/>
    </source>
</evidence>
<accession>A0A165H9S0</accession>
<evidence type="ECO:0008006" key="3">
    <source>
        <dbReference type="Google" id="ProtNLM"/>
    </source>
</evidence>
<dbReference type="AlphaFoldDB" id="A0A165H9S0"/>
<dbReference type="InterPro" id="IPR032675">
    <property type="entry name" value="LRR_dom_sf"/>
</dbReference>
<reference evidence="1 2" key="1">
    <citation type="journal article" date="2016" name="Mol. Biol. Evol.">
        <title>Comparative Genomics of Early-Diverging Mushroom-Forming Fungi Provides Insights into the Origins of Lignocellulose Decay Capabilities.</title>
        <authorList>
            <person name="Nagy L.G."/>
            <person name="Riley R."/>
            <person name="Tritt A."/>
            <person name="Adam C."/>
            <person name="Daum C."/>
            <person name="Floudas D."/>
            <person name="Sun H."/>
            <person name="Yadav J.S."/>
            <person name="Pangilinan J."/>
            <person name="Larsson K.H."/>
            <person name="Matsuura K."/>
            <person name="Barry K."/>
            <person name="Labutti K."/>
            <person name="Kuo R."/>
            <person name="Ohm R.A."/>
            <person name="Bhattacharya S.S."/>
            <person name="Shirouzu T."/>
            <person name="Yoshinaga Y."/>
            <person name="Martin F.M."/>
            <person name="Grigoriev I.V."/>
            <person name="Hibbett D.S."/>
        </authorList>
    </citation>
    <scope>NUCLEOTIDE SEQUENCE [LARGE SCALE GENOMIC DNA]</scope>
    <source>
        <strain evidence="1 2">HHB12029</strain>
    </source>
</reference>
<organism evidence="1 2">
    <name type="scientific">Exidia glandulosa HHB12029</name>
    <dbReference type="NCBI Taxonomy" id="1314781"/>
    <lineage>
        <taxon>Eukaryota</taxon>
        <taxon>Fungi</taxon>
        <taxon>Dikarya</taxon>
        <taxon>Basidiomycota</taxon>
        <taxon>Agaricomycotina</taxon>
        <taxon>Agaricomycetes</taxon>
        <taxon>Auriculariales</taxon>
        <taxon>Exidiaceae</taxon>
        <taxon>Exidia</taxon>
    </lineage>
</organism>
<gene>
    <name evidence="1" type="ORF">EXIGLDRAFT_769698</name>
</gene>